<accession>A0A0D2ERP4</accession>
<sequence length="235" mass="26645">MPTSVEEPLPISKKEQEPLDIQKVFHYTDLDICKPTRVEDTYDYQWGFGNRFQSEIIPGTLLVAQNHPQVPRFNLYTRGPHIFRLRRKQSRQCEHLDDGVLESRAHLESCFLAINPKVKMIPAQVEWAPFDLPREGEETDFVDGLHSLGGPGDANMRDGLALHVFTINARMTRRAFLNGDGEFLIVALLGNLDIQTEMGKLYLQPGEICVVPRGIKFCLNPADGTRDARGYVLEV</sequence>
<dbReference type="InterPro" id="IPR011051">
    <property type="entry name" value="RmlC_Cupin_sf"/>
</dbReference>
<dbReference type="GO" id="GO:0006559">
    <property type="term" value="P:L-phenylalanine catabolic process"/>
    <property type="evidence" value="ECO:0007669"/>
    <property type="project" value="UniProtKB-UniPathway"/>
</dbReference>
<dbReference type="Proteomes" id="UP000053789">
    <property type="component" value="Unassembled WGS sequence"/>
</dbReference>
<dbReference type="CDD" id="cd07000">
    <property type="entry name" value="cupin_HGO_N"/>
    <property type="match status" value="1"/>
</dbReference>
<dbReference type="VEuPathDB" id="FungiDB:Z519_06383"/>
<dbReference type="AlphaFoldDB" id="A0A0D2ERP4"/>
<dbReference type="GeneID" id="27699311"/>
<dbReference type="GO" id="GO:0006570">
    <property type="term" value="P:tyrosine metabolic process"/>
    <property type="evidence" value="ECO:0007669"/>
    <property type="project" value="InterPro"/>
</dbReference>
<dbReference type="Pfam" id="PF20510">
    <property type="entry name" value="HgmA_N"/>
    <property type="match status" value="1"/>
</dbReference>
<dbReference type="GO" id="GO:0004411">
    <property type="term" value="F:homogentisate 1,2-dioxygenase activity"/>
    <property type="evidence" value="ECO:0007669"/>
    <property type="project" value="UniProtKB-EC"/>
</dbReference>
<dbReference type="RefSeq" id="XP_016619205.1">
    <property type="nucleotide sequence ID" value="XM_016764123.1"/>
</dbReference>
<evidence type="ECO:0000313" key="4">
    <source>
        <dbReference type="EMBL" id="KIW92536.1"/>
    </source>
</evidence>
<dbReference type="HOGENOM" id="CLU_027174_1_1_1"/>
<dbReference type="EC" id="1.13.11.5" evidence="2"/>
<dbReference type="InterPro" id="IPR005708">
    <property type="entry name" value="Homogentis_dOase"/>
</dbReference>
<dbReference type="PANTHER" id="PTHR11056">
    <property type="entry name" value="HOMOGENTISATE 1,2-DIOXYGENASE"/>
    <property type="match status" value="1"/>
</dbReference>
<name>A0A0D2ERP4_CLAB1</name>
<evidence type="ECO:0000256" key="2">
    <source>
        <dbReference type="ARBA" id="ARBA00013127"/>
    </source>
</evidence>
<dbReference type="UniPathway" id="UPA00139">
    <property type="reaction ID" value="UER00339"/>
</dbReference>
<dbReference type="InterPro" id="IPR046452">
    <property type="entry name" value="HgmA_N"/>
</dbReference>
<dbReference type="OrthoDB" id="1689029at2759"/>
<dbReference type="PANTHER" id="PTHR11056:SF5">
    <property type="entry name" value="HOMOGENTISATE 1,2-DIOXYGENASE"/>
    <property type="match status" value="1"/>
</dbReference>
<comment type="pathway">
    <text evidence="1">Amino-acid degradation; L-phenylalanine degradation; acetoacetate and fumarate from L-phenylalanine: step 4/6.</text>
</comment>
<evidence type="ECO:0000256" key="1">
    <source>
        <dbReference type="ARBA" id="ARBA00004704"/>
    </source>
</evidence>
<proteinExistence type="predicted"/>
<protein>
    <recommendedName>
        <fullName evidence="2">homogentisate 1,2-dioxygenase</fullName>
        <ecNumber evidence="2">1.13.11.5</ecNumber>
    </recommendedName>
</protein>
<reference evidence="4" key="1">
    <citation type="submission" date="2015-01" db="EMBL/GenBank/DDBJ databases">
        <title>The Genome Sequence of Cladophialophora bantiana CBS 173.52.</title>
        <authorList>
            <consortium name="The Broad Institute Genomics Platform"/>
            <person name="Cuomo C."/>
            <person name="de Hoog S."/>
            <person name="Gorbushina A."/>
            <person name="Stielow B."/>
            <person name="Teixiera M."/>
            <person name="Abouelleil A."/>
            <person name="Chapman S.B."/>
            <person name="Priest M."/>
            <person name="Young S.K."/>
            <person name="Wortman J."/>
            <person name="Nusbaum C."/>
            <person name="Birren B."/>
        </authorList>
    </citation>
    <scope>NUCLEOTIDE SEQUENCE [LARGE SCALE GENOMIC DNA]</scope>
    <source>
        <strain evidence="4">CBS 173.52</strain>
    </source>
</reference>
<evidence type="ECO:0000313" key="5">
    <source>
        <dbReference type="Proteomes" id="UP000053789"/>
    </source>
</evidence>
<evidence type="ECO:0000259" key="3">
    <source>
        <dbReference type="Pfam" id="PF20510"/>
    </source>
</evidence>
<keyword evidence="5" id="KW-1185">Reference proteome</keyword>
<dbReference type="GO" id="GO:0005737">
    <property type="term" value="C:cytoplasm"/>
    <property type="evidence" value="ECO:0007669"/>
    <property type="project" value="TreeGrafter"/>
</dbReference>
<gene>
    <name evidence="4" type="ORF">Z519_06383</name>
</gene>
<feature type="domain" description="Homogentisate 1,2-dioxygenase N-terminal" evidence="3">
    <location>
        <begin position="44"/>
        <end position="235"/>
    </location>
</feature>
<organism evidence="4 5">
    <name type="scientific">Cladophialophora bantiana (strain ATCC 10958 / CBS 173.52 / CDC B-1940 / NIH 8579)</name>
    <name type="common">Xylohypha bantiana</name>
    <dbReference type="NCBI Taxonomy" id="1442370"/>
    <lineage>
        <taxon>Eukaryota</taxon>
        <taxon>Fungi</taxon>
        <taxon>Dikarya</taxon>
        <taxon>Ascomycota</taxon>
        <taxon>Pezizomycotina</taxon>
        <taxon>Eurotiomycetes</taxon>
        <taxon>Chaetothyriomycetidae</taxon>
        <taxon>Chaetothyriales</taxon>
        <taxon>Herpotrichiellaceae</taxon>
        <taxon>Cladophialophora</taxon>
    </lineage>
</organism>
<dbReference type="EMBL" id="KN846988">
    <property type="protein sequence ID" value="KIW92536.1"/>
    <property type="molecule type" value="Genomic_DNA"/>
</dbReference>
<dbReference type="SUPFAM" id="SSF51182">
    <property type="entry name" value="RmlC-like cupins"/>
    <property type="match status" value="1"/>
</dbReference>